<dbReference type="InParanoid" id="D8QSJ5"/>
<dbReference type="EMBL" id="GL377566">
    <property type="protein sequence ID" value="EFJ36954.1"/>
    <property type="molecule type" value="Genomic_DNA"/>
</dbReference>
<dbReference type="AlphaFoldDB" id="D8QSJ5"/>
<dbReference type="HOGENOM" id="CLU_2365835_0_0_1"/>
<protein>
    <recommendedName>
        <fullName evidence="3">ABM domain-containing protein</fullName>
    </recommendedName>
</protein>
<reference evidence="1 2" key="1">
    <citation type="journal article" date="2011" name="Science">
        <title>The Selaginella genome identifies genetic changes associated with the evolution of vascular plants.</title>
        <authorList>
            <person name="Banks J.A."/>
            <person name="Nishiyama T."/>
            <person name="Hasebe M."/>
            <person name="Bowman J.L."/>
            <person name="Gribskov M."/>
            <person name="dePamphilis C."/>
            <person name="Albert V.A."/>
            <person name="Aono N."/>
            <person name="Aoyama T."/>
            <person name="Ambrose B.A."/>
            <person name="Ashton N.W."/>
            <person name="Axtell M.J."/>
            <person name="Barker E."/>
            <person name="Barker M.S."/>
            <person name="Bennetzen J.L."/>
            <person name="Bonawitz N.D."/>
            <person name="Chapple C."/>
            <person name="Cheng C."/>
            <person name="Correa L.G."/>
            <person name="Dacre M."/>
            <person name="DeBarry J."/>
            <person name="Dreyer I."/>
            <person name="Elias M."/>
            <person name="Engstrom E.M."/>
            <person name="Estelle M."/>
            <person name="Feng L."/>
            <person name="Finet C."/>
            <person name="Floyd S.K."/>
            <person name="Frommer W.B."/>
            <person name="Fujita T."/>
            <person name="Gramzow L."/>
            <person name="Gutensohn M."/>
            <person name="Harholt J."/>
            <person name="Hattori M."/>
            <person name="Heyl A."/>
            <person name="Hirai T."/>
            <person name="Hiwatashi Y."/>
            <person name="Ishikawa M."/>
            <person name="Iwata M."/>
            <person name="Karol K.G."/>
            <person name="Koehler B."/>
            <person name="Kolukisaoglu U."/>
            <person name="Kubo M."/>
            <person name="Kurata T."/>
            <person name="Lalonde S."/>
            <person name="Li K."/>
            <person name="Li Y."/>
            <person name="Litt A."/>
            <person name="Lyons E."/>
            <person name="Manning G."/>
            <person name="Maruyama T."/>
            <person name="Michael T.P."/>
            <person name="Mikami K."/>
            <person name="Miyazaki S."/>
            <person name="Morinaga S."/>
            <person name="Murata T."/>
            <person name="Mueller-Roeber B."/>
            <person name="Nelson D.R."/>
            <person name="Obara M."/>
            <person name="Oguri Y."/>
            <person name="Olmstead R.G."/>
            <person name="Onodera N."/>
            <person name="Petersen B.L."/>
            <person name="Pils B."/>
            <person name="Prigge M."/>
            <person name="Rensing S.A."/>
            <person name="Riano-Pachon D.M."/>
            <person name="Roberts A.W."/>
            <person name="Sato Y."/>
            <person name="Scheller H.V."/>
            <person name="Schulz B."/>
            <person name="Schulz C."/>
            <person name="Shakirov E.V."/>
            <person name="Shibagaki N."/>
            <person name="Shinohara N."/>
            <person name="Shippen D.E."/>
            <person name="Soerensen I."/>
            <person name="Sotooka R."/>
            <person name="Sugimoto N."/>
            <person name="Sugita M."/>
            <person name="Sumikawa N."/>
            <person name="Tanurdzic M."/>
            <person name="Theissen G."/>
            <person name="Ulvskov P."/>
            <person name="Wakazuki S."/>
            <person name="Weng J.K."/>
            <person name="Willats W.W."/>
            <person name="Wipf D."/>
            <person name="Wolf P.G."/>
            <person name="Yang L."/>
            <person name="Zimmer A.D."/>
            <person name="Zhu Q."/>
            <person name="Mitros T."/>
            <person name="Hellsten U."/>
            <person name="Loque D."/>
            <person name="Otillar R."/>
            <person name="Salamov A."/>
            <person name="Schmutz J."/>
            <person name="Shapiro H."/>
            <person name="Lindquist E."/>
            <person name="Lucas S."/>
            <person name="Rokhsar D."/>
            <person name="Grigoriev I.V."/>
        </authorList>
    </citation>
    <scope>NUCLEOTIDE SEQUENCE [LARGE SCALE GENOMIC DNA]</scope>
</reference>
<dbReference type="KEGG" id="smo:SELMODRAFT_5315"/>
<dbReference type="Gramene" id="EFJ36954">
    <property type="protein sequence ID" value="EFJ36954"/>
    <property type="gene ID" value="SELMODRAFT_5315"/>
</dbReference>
<gene>
    <name evidence="1" type="ORF">SELMODRAFT_5315</name>
</gene>
<dbReference type="PANTHER" id="PTHR36986">
    <property type="entry name" value="UPF0643 PROTEIN PB2B2.08"/>
    <property type="match status" value="1"/>
</dbReference>
<dbReference type="eggNOG" id="ENOG502S1BV">
    <property type="taxonomic scope" value="Eukaryota"/>
</dbReference>
<dbReference type="OrthoDB" id="1903453at2759"/>
<feature type="non-terminal residue" evidence="1">
    <location>
        <position position="1"/>
    </location>
</feature>
<keyword evidence="2" id="KW-1185">Reference proteome</keyword>
<proteinExistence type="predicted"/>
<evidence type="ECO:0008006" key="3">
    <source>
        <dbReference type="Google" id="ProtNLM"/>
    </source>
</evidence>
<accession>D8QSJ5</accession>
<dbReference type="Proteomes" id="UP000001514">
    <property type="component" value="Unassembled WGS sequence"/>
</dbReference>
<sequence>KSIKFYLVAFRSVRKATADDTLLYKLDAAAQAEALESGGLLRYWYGRLNAQKECLAMCVWSSRDAAIRAGTLPAHIQAASVAHRMYDAYTLERYWL</sequence>
<evidence type="ECO:0000313" key="1">
    <source>
        <dbReference type="EMBL" id="EFJ36954.1"/>
    </source>
</evidence>
<dbReference type="PANTHER" id="PTHR36986:SF1">
    <property type="entry name" value="UPF0643 PROTEIN PB2B2.08"/>
    <property type="match status" value="1"/>
</dbReference>
<feature type="non-terminal residue" evidence="1">
    <location>
        <position position="96"/>
    </location>
</feature>
<evidence type="ECO:0000313" key="2">
    <source>
        <dbReference type="Proteomes" id="UP000001514"/>
    </source>
</evidence>
<organism evidence="2">
    <name type="scientific">Selaginella moellendorffii</name>
    <name type="common">Spikemoss</name>
    <dbReference type="NCBI Taxonomy" id="88036"/>
    <lineage>
        <taxon>Eukaryota</taxon>
        <taxon>Viridiplantae</taxon>
        <taxon>Streptophyta</taxon>
        <taxon>Embryophyta</taxon>
        <taxon>Tracheophyta</taxon>
        <taxon>Lycopodiopsida</taxon>
        <taxon>Selaginellales</taxon>
        <taxon>Selaginellaceae</taxon>
        <taxon>Selaginella</taxon>
    </lineage>
</organism>
<name>D8QSJ5_SELML</name>